<evidence type="ECO:0000256" key="1">
    <source>
        <dbReference type="ARBA" id="ARBA00005434"/>
    </source>
</evidence>
<evidence type="ECO:0000256" key="4">
    <source>
        <dbReference type="ARBA" id="ARBA00022737"/>
    </source>
</evidence>
<feature type="compositionally biased region" description="Basic residues" evidence="9">
    <location>
        <begin position="32"/>
        <end position="42"/>
    </location>
</feature>
<dbReference type="SMART" id="SM00320">
    <property type="entry name" value="WD40"/>
    <property type="match status" value="4"/>
</dbReference>
<evidence type="ECO:0000313" key="10">
    <source>
        <dbReference type="EMBL" id="TFY73737.1"/>
    </source>
</evidence>
<evidence type="ECO:0000256" key="7">
    <source>
        <dbReference type="PROSITE-ProRule" id="PRU00221"/>
    </source>
</evidence>
<dbReference type="PROSITE" id="PS50294">
    <property type="entry name" value="WD_REPEATS_REGION"/>
    <property type="match status" value="1"/>
</dbReference>
<feature type="repeat" description="WD" evidence="7">
    <location>
        <begin position="382"/>
        <end position="420"/>
    </location>
</feature>
<dbReference type="InterPro" id="IPR050853">
    <property type="entry name" value="WD_repeat_DNA-damage-binding"/>
</dbReference>
<dbReference type="GO" id="GO:2000001">
    <property type="term" value="P:regulation of DNA damage checkpoint"/>
    <property type="evidence" value="ECO:0007669"/>
    <property type="project" value="TreeGrafter"/>
</dbReference>
<feature type="region of interest" description="Disordered" evidence="9">
    <location>
        <begin position="26"/>
        <end position="89"/>
    </location>
</feature>
<comment type="similarity">
    <text evidence="1 8">Belongs to the WD repeat DDB2/WDR76 family.</text>
</comment>
<feature type="compositionally biased region" description="Basic and acidic residues" evidence="9">
    <location>
        <begin position="57"/>
        <end position="80"/>
    </location>
</feature>
<dbReference type="Pfam" id="PF00400">
    <property type="entry name" value="WD40"/>
    <property type="match status" value="1"/>
</dbReference>
<dbReference type="InterPro" id="IPR015943">
    <property type="entry name" value="WD40/YVTN_repeat-like_dom_sf"/>
</dbReference>
<dbReference type="GO" id="GO:0003677">
    <property type="term" value="F:DNA binding"/>
    <property type="evidence" value="ECO:0007669"/>
    <property type="project" value="UniProtKB-UniRule"/>
</dbReference>
<dbReference type="OrthoDB" id="9890280at2759"/>
<dbReference type="STRING" id="135208.A0A4Y9ZI94"/>
<feature type="non-terminal residue" evidence="10">
    <location>
        <position position="1"/>
    </location>
</feature>
<dbReference type="PROSITE" id="PS50082">
    <property type="entry name" value="WD_REPEATS_2"/>
    <property type="match status" value="1"/>
</dbReference>
<dbReference type="GO" id="GO:0005634">
    <property type="term" value="C:nucleus"/>
    <property type="evidence" value="ECO:0007669"/>
    <property type="project" value="TreeGrafter"/>
</dbReference>
<protein>
    <recommendedName>
        <fullName evidence="2 8">DNA damage-binding protein CMR1</fullName>
    </recommendedName>
</protein>
<dbReference type="InterPro" id="IPR019775">
    <property type="entry name" value="WD40_repeat_CS"/>
</dbReference>
<keyword evidence="6 8" id="KW-0238">DNA-binding</keyword>
<dbReference type="InterPro" id="IPR001680">
    <property type="entry name" value="WD40_rpt"/>
</dbReference>
<dbReference type="Proteomes" id="UP000298061">
    <property type="component" value="Unassembled WGS sequence"/>
</dbReference>
<name>A0A4Y9ZI94_9AGAM</name>
<dbReference type="PANTHER" id="PTHR14773:SF0">
    <property type="entry name" value="WD REPEAT-CONTAINING PROTEIN 76"/>
    <property type="match status" value="1"/>
</dbReference>
<keyword evidence="4" id="KW-0677">Repeat</keyword>
<evidence type="ECO:0000313" key="11">
    <source>
        <dbReference type="Proteomes" id="UP000298061"/>
    </source>
</evidence>
<dbReference type="PROSITE" id="PS00678">
    <property type="entry name" value="WD_REPEATS_1"/>
    <property type="match status" value="1"/>
</dbReference>
<proteinExistence type="inferred from homology"/>
<keyword evidence="3 7" id="KW-0853">WD repeat</keyword>
<sequence>LEREANIARNRALLEQLELREAVAALGMPSKAKAKPSARLRRTVADPNETPGRKRKREQEDEALRAKLEEERLAEEERRREAKKPRHQDLDLTTLSEDIDDLSGLRRVLELVTKEPCQRRVGDQDAFVFEEDKKEEAEVEALRERLQTMKIVARAKVSGDRVYSAAYHPETSKDLIFFGDKHGELAIWDPRAQPEEETADDDDVKEVSNPEGGQFWRLQTHWPATAKSSISSIRFDPLDAHTVYTSSYDCTVRSLSFTSGVSREIFSTDDVLISCVDLPPGGNEMWISDNGGGVTHLDLRQDRSKARWYQLSEQKIGSVSVNPREPHFLLTASNTRLLKVWDVRKLEKLPAKNGSLDFEYDAIDTLITSADGKSCLRGEWPHNKSVSSAYWDPRGRSIVSTSYDDTVRLWDIKPASFARNAPFSAFKPFSRFHHSCQTGQWVTVLKAQWSQYPDVLPHFTIGNLNHSLDIFSYKGDLLARLADRERVSATPAVTCSHPSVVERAASGTASGKCYLWAPSDTDDEERE</sequence>
<dbReference type="PANTHER" id="PTHR14773">
    <property type="entry name" value="WD REPEAT-CONTAINING PROTEIN 76"/>
    <property type="match status" value="1"/>
</dbReference>
<gene>
    <name evidence="10" type="ORF">EWM64_g10275</name>
</gene>
<dbReference type="EMBL" id="SFCI01002590">
    <property type="protein sequence ID" value="TFY73737.1"/>
    <property type="molecule type" value="Genomic_DNA"/>
</dbReference>
<evidence type="ECO:0000256" key="9">
    <source>
        <dbReference type="SAM" id="MobiDB-lite"/>
    </source>
</evidence>
<evidence type="ECO:0000256" key="2">
    <source>
        <dbReference type="ARBA" id="ARBA00021132"/>
    </source>
</evidence>
<dbReference type="GO" id="GO:0006974">
    <property type="term" value="P:DNA damage response"/>
    <property type="evidence" value="ECO:0007669"/>
    <property type="project" value="UniProtKB-KW"/>
</dbReference>
<evidence type="ECO:0000256" key="5">
    <source>
        <dbReference type="ARBA" id="ARBA00022763"/>
    </source>
</evidence>
<dbReference type="InterPro" id="IPR036322">
    <property type="entry name" value="WD40_repeat_dom_sf"/>
</dbReference>
<evidence type="ECO:0000256" key="6">
    <source>
        <dbReference type="ARBA" id="ARBA00023125"/>
    </source>
</evidence>
<evidence type="ECO:0000256" key="3">
    <source>
        <dbReference type="ARBA" id="ARBA00022574"/>
    </source>
</evidence>
<dbReference type="Gene3D" id="2.130.10.10">
    <property type="entry name" value="YVTN repeat-like/Quinoprotein amine dehydrogenase"/>
    <property type="match status" value="1"/>
</dbReference>
<evidence type="ECO:0000256" key="8">
    <source>
        <dbReference type="RuleBase" id="RU365004"/>
    </source>
</evidence>
<dbReference type="SUPFAM" id="SSF50978">
    <property type="entry name" value="WD40 repeat-like"/>
    <property type="match status" value="1"/>
</dbReference>
<comment type="caution">
    <text evidence="10">The sequence shown here is derived from an EMBL/GenBank/DDBJ whole genome shotgun (WGS) entry which is preliminary data.</text>
</comment>
<organism evidence="10 11">
    <name type="scientific">Hericium alpestre</name>
    <dbReference type="NCBI Taxonomy" id="135208"/>
    <lineage>
        <taxon>Eukaryota</taxon>
        <taxon>Fungi</taxon>
        <taxon>Dikarya</taxon>
        <taxon>Basidiomycota</taxon>
        <taxon>Agaricomycotina</taxon>
        <taxon>Agaricomycetes</taxon>
        <taxon>Russulales</taxon>
        <taxon>Hericiaceae</taxon>
        <taxon>Hericium</taxon>
    </lineage>
</organism>
<reference evidence="10 11" key="1">
    <citation type="submission" date="2019-02" db="EMBL/GenBank/DDBJ databases">
        <title>Genome sequencing of the rare red list fungi Hericium alpestre (H. flagellum).</title>
        <authorList>
            <person name="Buettner E."/>
            <person name="Kellner H."/>
        </authorList>
    </citation>
    <scope>NUCLEOTIDE SEQUENCE [LARGE SCALE GENOMIC DNA]</scope>
    <source>
        <strain evidence="10 11">DSM 108284</strain>
    </source>
</reference>
<dbReference type="AlphaFoldDB" id="A0A4Y9ZI94"/>
<keyword evidence="5 8" id="KW-0227">DNA damage</keyword>
<comment type="function">
    <text evidence="8">DNA-binding protein that binds to both single- and double-stranded DNA. Binds preferentially to UV-damaged DNA. May be involved in DNA-metabolic processes.</text>
</comment>
<accession>A0A4Y9ZI94</accession>
<keyword evidence="11" id="KW-1185">Reference proteome</keyword>